<keyword evidence="1" id="KW-1133">Transmembrane helix</keyword>
<dbReference type="EMBL" id="MHLC01000021">
    <property type="protein sequence ID" value="OGZ01067.1"/>
    <property type="molecule type" value="Genomic_DNA"/>
</dbReference>
<sequence length="135" mass="15007">MKSFLTLLLGLSFISIAVFGFFTMLHVEDTGHKNCISEFVNDAVCPNENAVAFAAFHLGAFKQLTTSLVMQPVVIVLAFAFLAFAYGAWLLLARGRAEAFAVTPAAYHPFYKITYRGRGRFLRWLSLHENSPAAR</sequence>
<organism evidence="2 3">
    <name type="scientific">Candidatus Liptonbacteria bacterium RIFCSPLOWO2_01_FULL_56_20</name>
    <dbReference type="NCBI Taxonomy" id="1798652"/>
    <lineage>
        <taxon>Bacteria</taxon>
        <taxon>Candidatus Liptoniibacteriota</taxon>
    </lineage>
</organism>
<accession>A0A1G2CIL5</accession>
<proteinExistence type="predicted"/>
<dbReference type="AlphaFoldDB" id="A0A1G2CIL5"/>
<dbReference type="Proteomes" id="UP000178495">
    <property type="component" value="Unassembled WGS sequence"/>
</dbReference>
<keyword evidence="1" id="KW-0812">Transmembrane</keyword>
<feature type="transmembrane region" description="Helical" evidence="1">
    <location>
        <begin position="68"/>
        <end position="92"/>
    </location>
</feature>
<keyword evidence="1" id="KW-0472">Membrane</keyword>
<evidence type="ECO:0000313" key="2">
    <source>
        <dbReference type="EMBL" id="OGZ01067.1"/>
    </source>
</evidence>
<protein>
    <submittedName>
        <fullName evidence="2">Uncharacterized protein</fullName>
    </submittedName>
</protein>
<dbReference type="STRING" id="1798652.A3A43_00275"/>
<evidence type="ECO:0000313" key="3">
    <source>
        <dbReference type="Proteomes" id="UP000178495"/>
    </source>
</evidence>
<reference evidence="2 3" key="1">
    <citation type="journal article" date="2016" name="Nat. Commun.">
        <title>Thousands of microbial genomes shed light on interconnected biogeochemical processes in an aquifer system.</title>
        <authorList>
            <person name="Anantharaman K."/>
            <person name="Brown C.T."/>
            <person name="Hug L.A."/>
            <person name="Sharon I."/>
            <person name="Castelle C.J."/>
            <person name="Probst A.J."/>
            <person name="Thomas B.C."/>
            <person name="Singh A."/>
            <person name="Wilkins M.J."/>
            <person name="Karaoz U."/>
            <person name="Brodie E.L."/>
            <person name="Williams K.H."/>
            <person name="Hubbard S.S."/>
            <person name="Banfield J.F."/>
        </authorList>
    </citation>
    <scope>NUCLEOTIDE SEQUENCE [LARGE SCALE GENOMIC DNA]</scope>
</reference>
<evidence type="ECO:0000256" key="1">
    <source>
        <dbReference type="SAM" id="Phobius"/>
    </source>
</evidence>
<gene>
    <name evidence="2" type="ORF">A3A43_00275</name>
</gene>
<name>A0A1G2CIL5_9BACT</name>
<comment type="caution">
    <text evidence="2">The sequence shown here is derived from an EMBL/GenBank/DDBJ whole genome shotgun (WGS) entry which is preliminary data.</text>
</comment>